<gene>
    <name evidence="3" type="ORF">DHf2319_03365</name>
</gene>
<dbReference type="SUPFAM" id="SSF47413">
    <property type="entry name" value="lambda repressor-like DNA-binding domains"/>
    <property type="match status" value="1"/>
</dbReference>
<accession>A0ABY4AL04</accession>
<proteinExistence type="inferred from homology"/>
<keyword evidence="4" id="KW-1185">Reference proteome</keyword>
<dbReference type="PANTHER" id="PTHR43236:SF1">
    <property type="entry name" value="BLL7220 PROTEIN"/>
    <property type="match status" value="1"/>
</dbReference>
<dbReference type="InterPro" id="IPR010359">
    <property type="entry name" value="IrrE_HExxH"/>
</dbReference>
<evidence type="ECO:0000313" key="4">
    <source>
        <dbReference type="Proteomes" id="UP000831607"/>
    </source>
</evidence>
<dbReference type="InterPro" id="IPR001387">
    <property type="entry name" value="Cro/C1-type_HTH"/>
</dbReference>
<evidence type="ECO:0000256" key="1">
    <source>
        <dbReference type="ARBA" id="ARBA00007227"/>
    </source>
</evidence>
<dbReference type="InterPro" id="IPR010982">
    <property type="entry name" value="Lambda_DNA-bd_dom_sf"/>
</dbReference>
<reference evidence="3 4" key="1">
    <citation type="submission" date="2020-11" db="EMBL/GenBank/DDBJ databases">
        <title>Algicoccus daihaiensis sp.nov., isolated from Daihai Lake in Inner Mongolia.</title>
        <authorList>
            <person name="Kai J."/>
        </authorList>
    </citation>
    <scope>NUCLEOTIDE SEQUENCE [LARGE SCALE GENOMIC DNA]</scope>
    <source>
        <strain evidence="4">f23</strain>
    </source>
</reference>
<name>A0ABY4AL04_9BURK</name>
<dbReference type="InterPro" id="IPR052345">
    <property type="entry name" value="Rad_response_metalloprotease"/>
</dbReference>
<dbReference type="Proteomes" id="UP000831607">
    <property type="component" value="Chromosome"/>
</dbReference>
<comment type="similarity">
    <text evidence="1">Belongs to the short-chain fatty acyl-CoA assimilation regulator (ScfR) family.</text>
</comment>
<evidence type="ECO:0000313" key="3">
    <source>
        <dbReference type="EMBL" id="UOD50969.1"/>
    </source>
</evidence>
<dbReference type="PROSITE" id="PS50943">
    <property type="entry name" value="HTH_CROC1"/>
    <property type="match status" value="1"/>
</dbReference>
<dbReference type="CDD" id="cd00093">
    <property type="entry name" value="HTH_XRE"/>
    <property type="match status" value="1"/>
</dbReference>
<evidence type="ECO:0000259" key="2">
    <source>
        <dbReference type="PROSITE" id="PS50943"/>
    </source>
</evidence>
<sequence>MFGTRLHRARKSAGLSLRDLGALVGVSHAAIKKYEDGIAMPSSGILIRLSQALKVRAEYFFRPEFLTLEAIEYRKHSSLPKKRLQAITHEVIDQIERRLELENLFPQSPIKAFGGIDRLPQKIKHLDSIEDVAVTVRQAWQLGLNPIADLIDVLETNGIRVFMIDTDADKKFDGLAAQVNGMPIAVVSRNWPGDRQRFTLAHELGHLILQGRLATGLDEEKACNRFAGSFLLPRDSLLREMGEHRNALEVKELALLKEEFGLSMMSILWRALELDIISPAYREEQVKLFRANGWDIKEPGADYPSEKAHVFEQMVFHALAEQYIGESKAAELMGMSLVQFRSVREMQVNVGCAVAAVDQ</sequence>
<dbReference type="Gene3D" id="1.10.10.2910">
    <property type="match status" value="1"/>
</dbReference>
<dbReference type="RefSeq" id="WP_243479387.1">
    <property type="nucleotide sequence ID" value="NZ_CP063982.1"/>
</dbReference>
<organism evidence="3 4">
    <name type="scientific">Orrella daihaiensis</name>
    <dbReference type="NCBI Taxonomy" id="2782176"/>
    <lineage>
        <taxon>Bacteria</taxon>
        <taxon>Pseudomonadati</taxon>
        <taxon>Pseudomonadota</taxon>
        <taxon>Betaproteobacteria</taxon>
        <taxon>Burkholderiales</taxon>
        <taxon>Alcaligenaceae</taxon>
        <taxon>Orrella</taxon>
    </lineage>
</organism>
<protein>
    <submittedName>
        <fullName evidence="3">ImmA/IrrE family metallo-endopeptidase</fullName>
    </submittedName>
</protein>
<feature type="domain" description="HTH cro/C1-type" evidence="2">
    <location>
        <begin position="6"/>
        <end position="60"/>
    </location>
</feature>
<dbReference type="Pfam" id="PF06114">
    <property type="entry name" value="Peptidase_M78"/>
    <property type="match status" value="1"/>
</dbReference>
<dbReference type="EMBL" id="CP063982">
    <property type="protein sequence ID" value="UOD50969.1"/>
    <property type="molecule type" value="Genomic_DNA"/>
</dbReference>
<dbReference type="Pfam" id="PF01381">
    <property type="entry name" value="HTH_3"/>
    <property type="match status" value="1"/>
</dbReference>
<dbReference type="PANTHER" id="PTHR43236">
    <property type="entry name" value="ANTITOXIN HIGA1"/>
    <property type="match status" value="1"/>
</dbReference>
<dbReference type="SMART" id="SM00530">
    <property type="entry name" value="HTH_XRE"/>
    <property type="match status" value="1"/>
</dbReference>
<dbReference type="Gene3D" id="1.10.260.40">
    <property type="entry name" value="lambda repressor-like DNA-binding domains"/>
    <property type="match status" value="1"/>
</dbReference>